<feature type="region of interest" description="Disordered" evidence="1">
    <location>
        <begin position="150"/>
        <end position="181"/>
    </location>
</feature>
<feature type="region of interest" description="Disordered" evidence="1">
    <location>
        <begin position="1"/>
        <end position="55"/>
    </location>
</feature>
<sequence length="866" mass="96852">MGQQNKLSSVQQPQQQLIGQHNNLSSMQQQQSGKQQQLHGSQSDSTALTGNSNGGDWQEEVYRKIKAMKDLYLLDLTNMHQDTLGKLPQYDSLPQQPKNNQLDKLKMFKNMLERYIRLLQLPNKHNILANYKDKLGTYEKKIIQVINSHRRKAGGPQQQAQALPPAHMQSMQKSQQTHSQLTQVQSHDTQMNMQGSMAAMQPNNMGNLQQSTALSLSGGSNVQQNMMNSIQPTSNLESGQNTSMNSLHQVSSGSLQQNTVSGPQQVNINPKSLQPNTNMLQLQHIKQEQLLQSQQLKQFHQRQMQQQFLHKQQFMQQQQFHQLTKQQESNRQMQGNQLSQLHQKNDSGDIKLLQQMGVKSGAFQQQQLHGSQSDSTALTGNSNGGDWQEEVYRKIKAMKDLYLLDLTNMHQDILGKLPQYDSLPQQPKNDQLDKLKMFKSMLERYIQLLQLPNKHNILANYKDKLGTYEKKIIQVINSHRRKRRGPQQQAQALPPAHMQSMQQSHDTQMDIKGSIAAMQPNNMGNLQQSTAPSLSGGSNVQQNMMNSIQPTSNLESGQNTSMNSLHQVSSGSLQQTIVSGPQQININPMSLQPNTNMLQPQHIKQEQLLQSQQLKQFQQCQMQQQFEQVKSMLPKDLSASVSDIGSVVSMTDRITGSAPGNGSRAAVGEDLVAMTKCRLQARKFVTQDGTNGTRKMKRFTHLNTSETPELDLTASSTNKKPRTESNPLLEEIKEINRGLIDTVVSIPEEDVDPAAASAVSEGGDGTIITCSFSAVALGPNLKSQYASAQMSPIQPLRLFVPANYPNCSPILLDKFPAEVSKEFEDISTKTKSRFSVSLSSLQQPMSLKDIARTWDACAAAVMSEYA</sequence>
<evidence type="ECO:0000259" key="2">
    <source>
        <dbReference type="Pfam" id="PF21539"/>
    </source>
</evidence>
<organism evidence="3 4">
    <name type="scientific">Ambrosia artemisiifolia</name>
    <name type="common">Common ragweed</name>
    <dbReference type="NCBI Taxonomy" id="4212"/>
    <lineage>
        <taxon>Eukaryota</taxon>
        <taxon>Viridiplantae</taxon>
        <taxon>Streptophyta</taxon>
        <taxon>Embryophyta</taxon>
        <taxon>Tracheophyta</taxon>
        <taxon>Spermatophyta</taxon>
        <taxon>Magnoliopsida</taxon>
        <taxon>eudicotyledons</taxon>
        <taxon>Gunneridae</taxon>
        <taxon>Pentapetalae</taxon>
        <taxon>asterids</taxon>
        <taxon>campanulids</taxon>
        <taxon>Asterales</taxon>
        <taxon>Asteraceae</taxon>
        <taxon>Asteroideae</taxon>
        <taxon>Heliantheae alliance</taxon>
        <taxon>Heliantheae</taxon>
        <taxon>Ambrosia</taxon>
    </lineage>
</organism>
<feature type="region of interest" description="Disordered" evidence="1">
    <location>
        <begin position="478"/>
        <end position="504"/>
    </location>
</feature>
<evidence type="ECO:0000313" key="4">
    <source>
        <dbReference type="Proteomes" id="UP001206925"/>
    </source>
</evidence>
<feature type="compositionally biased region" description="Polar residues" evidence="1">
    <location>
        <begin position="169"/>
        <end position="181"/>
    </location>
</feature>
<protein>
    <recommendedName>
        <fullName evidence="2">ARC105/Med15 mediator subunit C-terminal domain-containing protein</fullName>
    </recommendedName>
</protein>
<name>A0AAD5GYA2_AMBAR</name>
<proteinExistence type="predicted"/>
<dbReference type="InterPro" id="IPR044661">
    <property type="entry name" value="MED15a/b/c-like"/>
</dbReference>
<dbReference type="PANTHER" id="PTHR33137">
    <property type="entry name" value="MEDIATOR OF RNA POLYMERASE II TRANSCRIPTION SUBUNIT 15A-RELATED"/>
    <property type="match status" value="1"/>
</dbReference>
<evidence type="ECO:0000313" key="3">
    <source>
        <dbReference type="EMBL" id="KAI7756581.1"/>
    </source>
</evidence>
<dbReference type="Proteomes" id="UP001206925">
    <property type="component" value="Unassembled WGS sequence"/>
</dbReference>
<accession>A0AAD5GYA2</accession>
<feature type="compositionally biased region" description="Polar residues" evidence="1">
    <location>
        <begin position="44"/>
        <end position="55"/>
    </location>
</feature>
<evidence type="ECO:0000256" key="1">
    <source>
        <dbReference type="SAM" id="MobiDB-lite"/>
    </source>
</evidence>
<dbReference type="EMBL" id="JAMZMK010000341">
    <property type="protein sequence ID" value="KAI7756581.1"/>
    <property type="molecule type" value="Genomic_DNA"/>
</dbReference>
<dbReference type="InterPro" id="IPR048386">
    <property type="entry name" value="Med15_C"/>
</dbReference>
<keyword evidence="4" id="KW-1185">Reference proteome</keyword>
<feature type="domain" description="ARC105/Med15 mediator subunit C-terminal" evidence="2">
    <location>
        <begin position="787"/>
        <end position="857"/>
    </location>
</feature>
<feature type="compositionally biased region" description="Polar residues" evidence="1">
    <location>
        <begin position="701"/>
        <end position="718"/>
    </location>
</feature>
<gene>
    <name evidence="3" type="ORF">M8C21_009891</name>
</gene>
<reference evidence="3" key="1">
    <citation type="submission" date="2022-06" db="EMBL/GenBank/DDBJ databases">
        <title>Uncovering the hologenomic basis of an extraordinary plant invasion.</title>
        <authorList>
            <person name="Bieker V.C."/>
            <person name="Martin M.D."/>
            <person name="Gilbert T."/>
            <person name="Hodgins K."/>
            <person name="Battlay P."/>
            <person name="Petersen B."/>
            <person name="Wilson J."/>
        </authorList>
    </citation>
    <scope>NUCLEOTIDE SEQUENCE</scope>
    <source>
        <strain evidence="3">AA19_3_7</strain>
        <tissue evidence="3">Leaf</tissue>
    </source>
</reference>
<feature type="compositionally biased region" description="Polar residues" evidence="1">
    <location>
        <begin position="329"/>
        <end position="342"/>
    </location>
</feature>
<dbReference type="Pfam" id="PF21539">
    <property type="entry name" value="Med15_C"/>
    <property type="match status" value="1"/>
</dbReference>
<dbReference type="AlphaFoldDB" id="A0AAD5GYA2"/>
<feature type="compositionally biased region" description="Low complexity" evidence="1">
    <location>
        <begin position="154"/>
        <end position="166"/>
    </location>
</feature>
<feature type="compositionally biased region" description="Polar residues" evidence="1">
    <location>
        <begin position="1"/>
        <end position="24"/>
    </location>
</feature>
<feature type="region of interest" description="Disordered" evidence="1">
    <location>
        <begin position="320"/>
        <end position="342"/>
    </location>
</feature>
<feature type="region of interest" description="Disordered" evidence="1">
    <location>
        <begin position="688"/>
        <end position="724"/>
    </location>
</feature>
<comment type="caution">
    <text evidence="3">The sequence shown here is derived from an EMBL/GenBank/DDBJ whole genome shotgun (WGS) entry which is preliminary data.</text>
</comment>
<dbReference type="PANTHER" id="PTHR33137:SF4">
    <property type="entry name" value="MEDIATOR OF RNA POLYMERASE II TRANSCRIPTION SUBUNIT 15A-RELATED"/>
    <property type="match status" value="1"/>
</dbReference>
<feature type="compositionally biased region" description="Low complexity" evidence="1">
    <location>
        <begin position="486"/>
        <end position="496"/>
    </location>
</feature>
<feature type="compositionally biased region" description="Low complexity" evidence="1">
    <location>
        <begin position="25"/>
        <end position="43"/>
    </location>
</feature>
<dbReference type="GO" id="GO:0031490">
    <property type="term" value="F:chromatin DNA binding"/>
    <property type="evidence" value="ECO:0007669"/>
    <property type="project" value="InterPro"/>
</dbReference>
<feature type="region of interest" description="Disordered" evidence="1">
    <location>
        <begin position="363"/>
        <end position="385"/>
    </location>
</feature>
<dbReference type="GO" id="GO:0003713">
    <property type="term" value="F:transcription coactivator activity"/>
    <property type="evidence" value="ECO:0007669"/>
    <property type="project" value="InterPro"/>
</dbReference>